<proteinExistence type="predicted"/>
<dbReference type="AlphaFoldDB" id="A0A2S5D0C0"/>
<protein>
    <recommendedName>
        <fullName evidence="6">Prophage tail endopeptidase domain-containing protein</fullName>
    </recommendedName>
</protein>
<dbReference type="Pfam" id="PF18994">
    <property type="entry name" value="Prophage_tailD1"/>
    <property type="match status" value="1"/>
</dbReference>
<evidence type="ECO:0000256" key="1">
    <source>
        <dbReference type="SAM" id="Coils"/>
    </source>
</evidence>
<keyword evidence="5" id="KW-1185">Reference proteome</keyword>
<dbReference type="EMBL" id="PGLV01000001">
    <property type="protein sequence ID" value="POZ56447.1"/>
    <property type="molecule type" value="Genomic_DNA"/>
</dbReference>
<dbReference type="RefSeq" id="WP_103976574.1">
    <property type="nucleotide sequence ID" value="NZ_PGLV01000001.1"/>
</dbReference>
<accession>A0A2S5D0C0</accession>
<keyword evidence="1" id="KW-0175">Coiled coil</keyword>
<evidence type="ECO:0000313" key="5">
    <source>
        <dbReference type="Proteomes" id="UP000237319"/>
    </source>
</evidence>
<reference evidence="4 5" key="1">
    <citation type="submission" date="2017-11" db="EMBL/GenBank/DDBJ databases">
        <title>Genome sequence of Lysinibacillus sphaericus, a lignin-degrading bacteria isolated from municipal solid waste soil.</title>
        <authorList>
            <person name="Persinoti G.F."/>
            <person name="Paixao D.A."/>
            <person name="Bugg T.D."/>
            <person name="Squina F.M."/>
        </authorList>
    </citation>
    <scope>NUCLEOTIDE SEQUENCE [LARGE SCALE GENOMIC DNA]</scope>
    <source>
        <strain evidence="4 5">A1</strain>
    </source>
</reference>
<sequence>MLIVTNFAGNQTEPFFTTSTPIFEQDTQGNLTLEFTVNKINNVAGFNLLQEESIVTAANYDFRVKQIIDDKLGRKTILAISTFFDLAYQFKDKTFGGTHSSQEFVNYLFTGSGWIATCDFTETETIDKFGSKNIVQCANQICDAFNCEFEILPNNRVHFSKSLGPDNGAQYRYGHNIKALSRKIDTNHLRTKITATGKEDLTVTYTSPNHTIWGIRVADPISDERFTNADNLLKKAKDSLIDYPEVSFELDTIELLDKALGEKVWLIYEPIEGLELQTRILKRICIVDELSDELKTIAVTLGNSLPRTMSDNEVDTEELIEDTKEELEEVIEENKKEFRSSITQTDSRITIEVEQLNKSIAAIDVKADQISLSVNNRITNEMAAINIRADQIQSTVTAQATQLHGIDTRVASAESSITQQAHQITQKVSVTDYNGNTISSLINQTASEVLIKASKIKFIGEIYALSDINGDLGNIHAGNINIQQQMSIGNRLNIQGSGGAIQFTESMASISSSVGSGLSIWDTNQVQLNASTISFGSIFGGGNIDFGGMSSSNYSNITVGNANKLNGFWHYEFALAHTAGLGIAYSPAARRLYVRMNGSDVGYVNLT</sequence>
<comment type="caution">
    <text evidence="4">The sequence shown here is derived from an EMBL/GenBank/DDBJ whole genome shotgun (WGS) entry which is preliminary data.</text>
</comment>
<dbReference type="Gene3D" id="3.55.50.40">
    <property type="match status" value="1"/>
</dbReference>
<feature type="domain" description="Tail spike" evidence="2">
    <location>
        <begin position="85"/>
        <end position="306"/>
    </location>
</feature>
<feature type="domain" description="Prophage endopeptidase tail N-terminal" evidence="3">
    <location>
        <begin position="2"/>
        <end position="74"/>
    </location>
</feature>
<gene>
    <name evidence="4" type="ORF">LYSIN_01230</name>
</gene>
<evidence type="ECO:0008006" key="6">
    <source>
        <dbReference type="Google" id="ProtNLM"/>
    </source>
</evidence>
<dbReference type="Pfam" id="PF06605">
    <property type="entry name" value="Prophage_tail"/>
    <property type="match status" value="1"/>
</dbReference>
<name>A0A2S5D0C0_LYSSH</name>
<feature type="coiled-coil region" evidence="1">
    <location>
        <begin position="313"/>
        <end position="344"/>
    </location>
</feature>
<organism evidence="4 5">
    <name type="scientific">Lysinibacillus sphaericus</name>
    <name type="common">Bacillus sphaericus</name>
    <dbReference type="NCBI Taxonomy" id="1421"/>
    <lineage>
        <taxon>Bacteria</taxon>
        <taxon>Bacillati</taxon>
        <taxon>Bacillota</taxon>
        <taxon>Bacilli</taxon>
        <taxon>Bacillales</taxon>
        <taxon>Bacillaceae</taxon>
        <taxon>Lysinibacillus</taxon>
    </lineage>
</organism>
<dbReference type="InterPro" id="IPR010572">
    <property type="entry name" value="Tail_dom"/>
</dbReference>
<evidence type="ECO:0000259" key="2">
    <source>
        <dbReference type="Pfam" id="PF06605"/>
    </source>
</evidence>
<evidence type="ECO:0000259" key="3">
    <source>
        <dbReference type="Pfam" id="PF18994"/>
    </source>
</evidence>
<dbReference type="Gene3D" id="6.20.110.10">
    <property type="match status" value="1"/>
</dbReference>
<dbReference type="Proteomes" id="UP000237319">
    <property type="component" value="Unassembled WGS sequence"/>
</dbReference>
<evidence type="ECO:0000313" key="4">
    <source>
        <dbReference type="EMBL" id="POZ56447.1"/>
    </source>
</evidence>
<dbReference type="InterPro" id="IPR044051">
    <property type="entry name" value="Prophage_tail_N"/>
</dbReference>